<dbReference type="Proteomes" id="UP000054007">
    <property type="component" value="Unassembled WGS sequence"/>
</dbReference>
<dbReference type="OrthoDB" id="671439at2759"/>
<dbReference type="InterPro" id="IPR013830">
    <property type="entry name" value="SGNH_hydro"/>
</dbReference>
<dbReference type="AlphaFoldDB" id="A0A0D7B742"/>
<keyword evidence="3" id="KW-1185">Reference proteome</keyword>
<evidence type="ECO:0000313" key="2">
    <source>
        <dbReference type="EMBL" id="KIY66292.1"/>
    </source>
</evidence>
<dbReference type="PROSITE" id="PS01098">
    <property type="entry name" value="LIPASE_GDSL_SER"/>
    <property type="match status" value="1"/>
</dbReference>
<proteinExistence type="predicted"/>
<dbReference type="GO" id="GO:0016298">
    <property type="term" value="F:lipase activity"/>
    <property type="evidence" value="ECO:0007669"/>
    <property type="project" value="InterPro"/>
</dbReference>
<evidence type="ECO:0000259" key="1">
    <source>
        <dbReference type="Pfam" id="PF13472"/>
    </source>
</evidence>
<dbReference type="Gene3D" id="3.40.50.1110">
    <property type="entry name" value="SGNH hydrolase"/>
    <property type="match status" value="1"/>
</dbReference>
<dbReference type="SUPFAM" id="SSF52266">
    <property type="entry name" value="SGNH hydrolase"/>
    <property type="match status" value="1"/>
</dbReference>
<gene>
    <name evidence="2" type="ORF">CYLTODRAFT_355236</name>
</gene>
<reference evidence="2 3" key="1">
    <citation type="journal article" date="2015" name="Fungal Genet. Biol.">
        <title>Evolution of novel wood decay mechanisms in Agaricales revealed by the genome sequences of Fistulina hepatica and Cylindrobasidium torrendii.</title>
        <authorList>
            <person name="Floudas D."/>
            <person name="Held B.W."/>
            <person name="Riley R."/>
            <person name="Nagy L.G."/>
            <person name="Koehler G."/>
            <person name="Ransdell A.S."/>
            <person name="Younus H."/>
            <person name="Chow J."/>
            <person name="Chiniquy J."/>
            <person name="Lipzen A."/>
            <person name="Tritt A."/>
            <person name="Sun H."/>
            <person name="Haridas S."/>
            <person name="LaButti K."/>
            <person name="Ohm R.A."/>
            <person name="Kues U."/>
            <person name="Blanchette R.A."/>
            <person name="Grigoriev I.V."/>
            <person name="Minto R.E."/>
            <person name="Hibbett D.S."/>
        </authorList>
    </citation>
    <scope>NUCLEOTIDE SEQUENCE [LARGE SCALE GENOMIC DNA]</scope>
    <source>
        <strain evidence="2 3">FP15055 ss-10</strain>
    </source>
</reference>
<dbReference type="Pfam" id="PF13472">
    <property type="entry name" value="Lipase_GDSL_2"/>
    <property type="match status" value="1"/>
</dbReference>
<name>A0A0D7B742_9AGAR</name>
<dbReference type="InterPro" id="IPR045136">
    <property type="entry name" value="Iah1-like"/>
</dbReference>
<protein>
    <submittedName>
        <fullName evidence="2">SGNH hydrolase</fullName>
    </submittedName>
</protein>
<dbReference type="InterPro" id="IPR008265">
    <property type="entry name" value="Lipase_GDSL_AS"/>
</dbReference>
<dbReference type="PANTHER" id="PTHR14209">
    <property type="entry name" value="ISOAMYL ACETATE-HYDROLYZING ESTERASE 1"/>
    <property type="match status" value="1"/>
</dbReference>
<dbReference type="GO" id="GO:0006629">
    <property type="term" value="P:lipid metabolic process"/>
    <property type="evidence" value="ECO:0007669"/>
    <property type="project" value="InterPro"/>
</dbReference>
<dbReference type="EMBL" id="KN880559">
    <property type="protein sequence ID" value="KIY66292.1"/>
    <property type="molecule type" value="Genomic_DNA"/>
</dbReference>
<accession>A0A0D7B742</accession>
<sequence length="259" mass="29131">MAANAQDAIMLFGDSITQGGWEDGGFGARLSHVYARKFDVLNRGLSGYNSEWAVPVFEQYFAKQHEQKHAPKIRLLTIWLGANDACIKPSPQHIPLEKYIANLKHLVDMVRSPDSAWYSPDTAIILITPPPVNTHQRRADLQARDPPKELDRLFDTTKSYADAVVKLGAGLQVPVVDIWNGLWDATGHEETALSRYLRDGLHLNAAGYSILYDLLMATIVKHVPTLDPSKLRDAIPRWDEINWDDPHPSIVKRDVQIPQ</sequence>
<dbReference type="CDD" id="cd01838">
    <property type="entry name" value="Isoamyl_acetate_hydrolase_like"/>
    <property type="match status" value="1"/>
</dbReference>
<dbReference type="InterPro" id="IPR036514">
    <property type="entry name" value="SGNH_hydro_sf"/>
</dbReference>
<organism evidence="2 3">
    <name type="scientific">Cylindrobasidium torrendii FP15055 ss-10</name>
    <dbReference type="NCBI Taxonomy" id="1314674"/>
    <lineage>
        <taxon>Eukaryota</taxon>
        <taxon>Fungi</taxon>
        <taxon>Dikarya</taxon>
        <taxon>Basidiomycota</taxon>
        <taxon>Agaricomycotina</taxon>
        <taxon>Agaricomycetes</taxon>
        <taxon>Agaricomycetidae</taxon>
        <taxon>Agaricales</taxon>
        <taxon>Marasmiineae</taxon>
        <taxon>Physalacriaceae</taxon>
        <taxon>Cylindrobasidium</taxon>
    </lineage>
</organism>
<dbReference type="STRING" id="1314674.A0A0D7B742"/>
<feature type="domain" description="SGNH hydrolase-type esterase" evidence="1">
    <location>
        <begin position="11"/>
        <end position="209"/>
    </location>
</feature>
<dbReference type="PANTHER" id="PTHR14209:SF19">
    <property type="entry name" value="ISOAMYL ACETATE-HYDROLYZING ESTERASE 1 HOMOLOG"/>
    <property type="match status" value="1"/>
</dbReference>
<keyword evidence="2" id="KW-0378">Hydrolase</keyword>
<evidence type="ECO:0000313" key="3">
    <source>
        <dbReference type="Proteomes" id="UP000054007"/>
    </source>
</evidence>